<dbReference type="Proteomes" id="UP000027135">
    <property type="component" value="Unassembled WGS sequence"/>
</dbReference>
<dbReference type="AlphaFoldDB" id="A0A067R0R6"/>
<protein>
    <submittedName>
        <fullName evidence="1">Uncharacterized protein</fullName>
    </submittedName>
</protein>
<reference evidence="1 2" key="1">
    <citation type="journal article" date="2014" name="Nat. Commun.">
        <title>Molecular traces of alternative social organization in a termite genome.</title>
        <authorList>
            <person name="Terrapon N."/>
            <person name="Li C."/>
            <person name="Robertson H.M."/>
            <person name="Ji L."/>
            <person name="Meng X."/>
            <person name="Booth W."/>
            <person name="Chen Z."/>
            <person name="Childers C.P."/>
            <person name="Glastad K.M."/>
            <person name="Gokhale K."/>
            <person name="Gowin J."/>
            <person name="Gronenberg W."/>
            <person name="Hermansen R.A."/>
            <person name="Hu H."/>
            <person name="Hunt B.G."/>
            <person name="Huylmans A.K."/>
            <person name="Khalil S.M."/>
            <person name="Mitchell R.D."/>
            <person name="Munoz-Torres M.C."/>
            <person name="Mustard J.A."/>
            <person name="Pan H."/>
            <person name="Reese J.T."/>
            <person name="Scharf M.E."/>
            <person name="Sun F."/>
            <person name="Vogel H."/>
            <person name="Xiao J."/>
            <person name="Yang W."/>
            <person name="Yang Z."/>
            <person name="Yang Z."/>
            <person name="Zhou J."/>
            <person name="Zhu J."/>
            <person name="Brent C.S."/>
            <person name="Elsik C.G."/>
            <person name="Goodisman M.A."/>
            <person name="Liberles D.A."/>
            <person name="Roe R.M."/>
            <person name="Vargo E.L."/>
            <person name="Vilcinskas A."/>
            <person name="Wang J."/>
            <person name="Bornberg-Bauer E."/>
            <person name="Korb J."/>
            <person name="Zhang G."/>
            <person name="Liebig J."/>
        </authorList>
    </citation>
    <scope>NUCLEOTIDE SEQUENCE [LARGE SCALE GENOMIC DNA]</scope>
    <source>
        <tissue evidence="1">Whole organism</tissue>
    </source>
</reference>
<evidence type="ECO:0000313" key="1">
    <source>
        <dbReference type="EMBL" id="KDR12345.1"/>
    </source>
</evidence>
<keyword evidence="2" id="KW-1185">Reference proteome</keyword>
<organism evidence="1 2">
    <name type="scientific">Zootermopsis nevadensis</name>
    <name type="common">Dampwood termite</name>
    <dbReference type="NCBI Taxonomy" id="136037"/>
    <lineage>
        <taxon>Eukaryota</taxon>
        <taxon>Metazoa</taxon>
        <taxon>Ecdysozoa</taxon>
        <taxon>Arthropoda</taxon>
        <taxon>Hexapoda</taxon>
        <taxon>Insecta</taxon>
        <taxon>Pterygota</taxon>
        <taxon>Neoptera</taxon>
        <taxon>Polyneoptera</taxon>
        <taxon>Dictyoptera</taxon>
        <taxon>Blattodea</taxon>
        <taxon>Blattoidea</taxon>
        <taxon>Termitoidae</taxon>
        <taxon>Termopsidae</taxon>
        <taxon>Zootermopsis</taxon>
    </lineage>
</organism>
<dbReference type="EMBL" id="KK853024">
    <property type="protein sequence ID" value="KDR12345.1"/>
    <property type="molecule type" value="Genomic_DNA"/>
</dbReference>
<proteinExistence type="predicted"/>
<accession>A0A067R0R6</accession>
<name>A0A067R0R6_ZOONE</name>
<dbReference type="InParanoid" id="A0A067R0R6"/>
<sequence>MDYHQHTVPAGPPLVAVPAPSHPLTHHQLHQLQTLVQAEDSTSSRWSQYQQLWRHHHMQHINDVLQCVTNKKSKYKTGKCSSNKYE</sequence>
<evidence type="ECO:0000313" key="2">
    <source>
        <dbReference type="Proteomes" id="UP000027135"/>
    </source>
</evidence>
<gene>
    <name evidence="1" type="ORF">L798_13406</name>
</gene>